<dbReference type="InterPro" id="IPR036812">
    <property type="entry name" value="NAD(P)_OxRdtase_dom_sf"/>
</dbReference>
<feature type="non-terminal residue" evidence="8">
    <location>
        <position position="1"/>
    </location>
</feature>
<evidence type="ECO:0000256" key="4">
    <source>
        <dbReference type="PIRSR" id="PIRSR000097-2"/>
    </source>
</evidence>
<dbReference type="PANTHER" id="PTHR43827">
    <property type="entry name" value="2,5-DIKETO-D-GLUCONIC ACID REDUCTASE"/>
    <property type="match status" value="1"/>
</dbReference>
<dbReference type="GO" id="GO:0016491">
    <property type="term" value="F:oxidoreductase activity"/>
    <property type="evidence" value="ECO:0007669"/>
    <property type="project" value="UniProtKB-KW"/>
</dbReference>
<evidence type="ECO:0000256" key="2">
    <source>
        <dbReference type="ARBA" id="ARBA00023002"/>
    </source>
</evidence>
<dbReference type="PROSITE" id="PS00062">
    <property type="entry name" value="ALDOKETO_REDUCTASE_2"/>
    <property type="match status" value="1"/>
</dbReference>
<evidence type="ECO:0000256" key="6">
    <source>
        <dbReference type="SAM" id="Coils"/>
    </source>
</evidence>
<feature type="coiled-coil region" evidence="6">
    <location>
        <begin position="101"/>
        <end position="128"/>
    </location>
</feature>
<reference evidence="8" key="1">
    <citation type="submission" date="2015-07" db="EMBL/GenBank/DDBJ databases">
        <title>Transcriptome Assembly of Anthurium amnicola.</title>
        <authorList>
            <person name="Suzuki J."/>
        </authorList>
    </citation>
    <scope>NUCLEOTIDE SEQUENCE</scope>
</reference>
<dbReference type="PROSITE" id="PS00798">
    <property type="entry name" value="ALDOKETO_REDUCTASE_1"/>
    <property type="match status" value="1"/>
</dbReference>
<feature type="active site" description="Proton donor" evidence="3">
    <location>
        <position position="71"/>
    </location>
</feature>
<dbReference type="CDD" id="cd19071">
    <property type="entry name" value="AKR_AKR1-5-like"/>
    <property type="match status" value="1"/>
</dbReference>
<evidence type="ECO:0000313" key="8">
    <source>
        <dbReference type="EMBL" id="JAT41317.1"/>
    </source>
</evidence>
<organism evidence="8">
    <name type="scientific">Anthurium amnicola</name>
    <dbReference type="NCBI Taxonomy" id="1678845"/>
    <lineage>
        <taxon>Eukaryota</taxon>
        <taxon>Viridiplantae</taxon>
        <taxon>Streptophyta</taxon>
        <taxon>Embryophyta</taxon>
        <taxon>Tracheophyta</taxon>
        <taxon>Spermatophyta</taxon>
        <taxon>Magnoliopsida</taxon>
        <taxon>Liliopsida</taxon>
        <taxon>Araceae</taxon>
        <taxon>Pothoideae</taxon>
        <taxon>Potheae</taxon>
        <taxon>Anthurium</taxon>
    </lineage>
</organism>
<dbReference type="PANTHER" id="PTHR43827:SF13">
    <property type="entry name" value="ALDO_KETO REDUCTASE FAMILY PROTEIN"/>
    <property type="match status" value="1"/>
</dbReference>
<dbReference type="EMBL" id="GDJX01026619">
    <property type="protein sequence ID" value="JAT41317.1"/>
    <property type="molecule type" value="Transcribed_RNA"/>
</dbReference>
<dbReference type="InterPro" id="IPR018170">
    <property type="entry name" value="Aldo/ket_reductase_CS"/>
</dbReference>
<feature type="site" description="Lowers pKa of active site Tyr" evidence="5">
    <location>
        <position position="96"/>
    </location>
</feature>
<dbReference type="PIRSF" id="PIRSF000097">
    <property type="entry name" value="AKR"/>
    <property type="match status" value="1"/>
</dbReference>
<dbReference type="Gene3D" id="3.20.20.100">
    <property type="entry name" value="NADP-dependent oxidoreductase domain"/>
    <property type="match status" value="1"/>
</dbReference>
<keyword evidence="6" id="KW-0175">Coiled coil</keyword>
<gene>
    <name evidence="8" type="primary">P100</name>
    <name evidence="8" type="synonym">11E_1</name>
    <name evidence="8" type="ORF">g.16333</name>
</gene>
<proteinExistence type="inferred from homology"/>
<dbReference type="PRINTS" id="PR00069">
    <property type="entry name" value="ALDKETRDTASE"/>
</dbReference>
<dbReference type="SUPFAM" id="SSF51430">
    <property type="entry name" value="NAD(P)-linked oxidoreductase"/>
    <property type="match status" value="1"/>
</dbReference>
<evidence type="ECO:0000256" key="3">
    <source>
        <dbReference type="PIRSR" id="PIRSR000097-1"/>
    </source>
</evidence>
<dbReference type="InterPro" id="IPR020471">
    <property type="entry name" value="AKR"/>
</dbReference>
<keyword evidence="2" id="KW-0560">Oxidoreductase</keyword>
<accession>A0A1D1XFZ0</accession>
<dbReference type="FunFam" id="3.20.20.100:FF:000015">
    <property type="entry name" value="Oxidoreductase, aldo/keto reductase family"/>
    <property type="match status" value="1"/>
</dbReference>
<feature type="domain" description="NADP-dependent oxidoreductase" evidence="7">
    <location>
        <begin position="49"/>
        <end position="282"/>
    </location>
</feature>
<dbReference type="AlphaFoldDB" id="A0A1D1XFZ0"/>
<protein>
    <submittedName>
        <fullName evidence="8">Putative reductase</fullName>
    </submittedName>
</protein>
<dbReference type="InterPro" id="IPR023210">
    <property type="entry name" value="NADP_OxRdtase_dom"/>
</dbReference>
<name>A0A1D1XFZ0_9ARAE</name>
<evidence type="ECO:0000256" key="5">
    <source>
        <dbReference type="PIRSR" id="PIRSR000097-3"/>
    </source>
</evidence>
<sequence length="295" mass="33276">FIKISRQIQFVKRMAELAKLTLSSTTTLNNGCKIPLMGLGVYQAPKGVTTQNAVTWALEAGYRHIDTAALYKNEADVGTAIIKSGIPREEIWITTKIWNSDQGYEKTLQAAERSLEKLQSEYIDLLILHSPLPGPQLRKESYDALQQLVRLGKVKSIGVSNYGVHHLKELLEQKPDIKPTINQVEIHPWLARNDIATFCAQNDIIVEAYSPLTKGKQLNDPTLVQIAETYNKSPAQILIRWGLQHGYVTLPKSINKDRIIQNTNVYDFEIGEENMKVLDSLDEYLTTGWDPTTCE</sequence>
<dbReference type="PROSITE" id="PS00063">
    <property type="entry name" value="ALDOKETO_REDUCTASE_3"/>
    <property type="match status" value="1"/>
</dbReference>
<dbReference type="Pfam" id="PF00248">
    <property type="entry name" value="Aldo_ket_red"/>
    <property type="match status" value="1"/>
</dbReference>
<evidence type="ECO:0000256" key="1">
    <source>
        <dbReference type="ARBA" id="ARBA00007905"/>
    </source>
</evidence>
<feature type="binding site" evidence="4">
    <location>
        <position position="129"/>
    </location>
    <ligand>
        <name>substrate</name>
    </ligand>
</feature>
<evidence type="ECO:0000259" key="7">
    <source>
        <dbReference type="Pfam" id="PF00248"/>
    </source>
</evidence>
<comment type="similarity">
    <text evidence="1">Belongs to the aldo/keto reductase family.</text>
</comment>